<gene>
    <name evidence="2" type="ORF">CAE01nite_22560</name>
</gene>
<protein>
    <recommendedName>
        <fullName evidence="4">DUF4012 domain-containing protein</fullName>
    </recommendedName>
</protein>
<dbReference type="AlphaFoldDB" id="A0A512DDI5"/>
<keyword evidence="1" id="KW-0472">Membrane</keyword>
<comment type="caution">
    <text evidence="2">The sequence shown here is derived from an EMBL/GenBank/DDBJ whole genome shotgun (WGS) entry which is preliminary data.</text>
</comment>
<dbReference type="OrthoDB" id="3203519at2"/>
<dbReference type="Proteomes" id="UP000321181">
    <property type="component" value="Unassembled WGS sequence"/>
</dbReference>
<dbReference type="Pfam" id="PF13196">
    <property type="entry name" value="DUF4012"/>
    <property type="match status" value="1"/>
</dbReference>
<evidence type="ECO:0008006" key="4">
    <source>
        <dbReference type="Google" id="ProtNLM"/>
    </source>
</evidence>
<name>A0A512DDI5_9CELL</name>
<keyword evidence="1" id="KW-1133">Transmembrane helix</keyword>
<reference evidence="2 3" key="1">
    <citation type="submission" date="2019-07" db="EMBL/GenBank/DDBJ databases">
        <title>Whole genome shotgun sequence of Cellulomonas aerilata NBRC 106308.</title>
        <authorList>
            <person name="Hosoyama A."/>
            <person name="Uohara A."/>
            <person name="Ohji S."/>
            <person name="Ichikawa N."/>
        </authorList>
    </citation>
    <scope>NUCLEOTIDE SEQUENCE [LARGE SCALE GENOMIC DNA]</scope>
    <source>
        <strain evidence="2 3">NBRC 106308</strain>
    </source>
</reference>
<evidence type="ECO:0000313" key="2">
    <source>
        <dbReference type="EMBL" id="GEO34531.1"/>
    </source>
</evidence>
<dbReference type="EMBL" id="BJYY01000014">
    <property type="protein sequence ID" value="GEO34531.1"/>
    <property type="molecule type" value="Genomic_DNA"/>
</dbReference>
<keyword evidence="1" id="KW-0812">Transmembrane</keyword>
<proteinExistence type="predicted"/>
<organism evidence="2 3">
    <name type="scientific">Cellulomonas aerilata</name>
    <dbReference type="NCBI Taxonomy" id="515326"/>
    <lineage>
        <taxon>Bacteria</taxon>
        <taxon>Bacillati</taxon>
        <taxon>Actinomycetota</taxon>
        <taxon>Actinomycetes</taxon>
        <taxon>Micrococcales</taxon>
        <taxon>Cellulomonadaceae</taxon>
        <taxon>Cellulomonas</taxon>
    </lineage>
</organism>
<accession>A0A512DDI5</accession>
<feature type="transmembrane region" description="Helical" evidence="1">
    <location>
        <begin position="27"/>
        <end position="47"/>
    </location>
</feature>
<sequence length="603" mass="62886">MAQATTPGADFRATWVEEPRPWWRRPVVLTLVGLALLLLVVGTWMGVRAYQAASALRSVADTVGSVRSALGSGDTSGLAGPAQQIERDAARAVAATSDPVWGIAQRLPVIGADAQAVRTVALAVDGLAVGVVTPLARVAEGLDAEALRPVDGRIDTEPLAAAAPVLGTAAEAAGRAQRAVAELDPDRLHGPLPGPVAELQEQLTSATTTLTQAERLAVLLPPMLGAEQPRNYLVLFLNSGELRAQGGIVGAVAVISVDDGRLRLVQQAANPEITSFDDPVLPLTDPERALATDLPGEHLEDVVLLPDAPRSGQLAAEMWRRITGQTVDGVLAIDPVALSYVMRATGPLAHPNGVLLDPDTLVQTLLFDAYEDQSDPRESDEFFASAAATAFDALAAGQGDPATLLAGVEQGVAERRLSVWSAHQDEQERIRGTGVDGALLTGGHDEAVGVFIDNASGWKTDTFLRSTTSLDSATCEDGRVTMRVRLNLTSTLPADSSGLPPYVVGDESTGVPIGSMRMRVSVYSPVDGTIDQIQRGDSFLGAPGATIAGRQAQVLSTMLGPGETISYVFTVTAPDRGAEIPLWTTPTTSSPGLTTATADCAGR</sequence>
<evidence type="ECO:0000256" key="1">
    <source>
        <dbReference type="SAM" id="Phobius"/>
    </source>
</evidence>
<evidence type="ECO:0000313" key="3">
    <source>
        <dbReference type="Proteomes" id="UP000321181"/>
    </source>
</evidence>
<dbReference type="InterPro" id="IPR025101">
    <property type="entry name" value="DUF4012"/>
</dbReference>
<dbReference type="RefSeq" id="WP_146904307.1">
    <property type="nucleotide sequence ID" value="NZ_BAAARM010000004.1"/>
</dbReference>
<keyword evidence="3" id="KW-1185">Reference proteome</keyword>